<dbReference type="AlphaFoldDB" id="E4Z1E4"/>
<accession>E4Z1E4</accession>
<organism evidence="1">
    <name type="scientific">Oikopleura dioica</name>
    <name type="common">Tunicate</name>
    <dbReference type="NCBI Taxonomy" id="34765"/>
    <lineage>
        <taxon>Eukaryota</taxon>
        <taxon>Metazoa</taxon>
        <taxon>Chordata</taxon>
        <taxon>Tunicata</taxon>
        <taxon>Appendicularia</taxon>
        <taxon>Copelata</taxon>
        <taxon>Oikopleuridae</taxon>
        <taxon>Oikopleura</taxon>
    </lineage>
</organism>
<dbReference type="EMBL" id="FN656482">
    <property type="protein sequence ID" value="CBY41522.1"/>
    <property type="molecule type" value="Genomic_DNA"/>
</dbReference>
<reference evidence="1" key="1">
    <citation type="journal article" date="2010" name="Science">
        <title>Plasticity of animal genome architecture unmasked by rapid evolution of a pelagic tunicate.</title>
        <authorList>
            <person name="Denoeud F."/>
            <person name="Henriet S."/>
            <person name="Mungpakdee S."/>
            <person name="Aury J.M."/>
            <person name="Da Silva C."/>
            <person name="Brinkmann H."/>
            <person name="Mikhaleva J."/>
            <person name="Olsen L.C."/>
            <person name="Jubin C."/>
            <person name="Canestro C."/>
            <person name="Bouquet J.M."/>
            <person name="Danks G."/>
            <person name="Poulain J."/>
            <person name="Campsteijn C."/>
            <person name="Adamski M."/>
            <person name="Cross I."/>
            <person name="Yadetie F."/>
            <person name="Muffato M."/>
            <person name="Louis A."/>
            <person name="Butcher S."/>
            <person name="Tsagkogeorga G."/>
            <person name="Konrad A."/>
            <person name="Singh S."/>
            <person name="Jensen M.F."/>
            <person name="Cong E.H."/>
            <person name="Eikeseth-Otteraa H."/>
            <person name="Noel B."/>
            <person name="Anthouard V."/>
            <person name="Porcel B.M."/>
            <person name="Kachouri-Lafond R."/>
            <person name="Nishino A."/>
            <person name="Ugolini M."/>
            <person name="Chourrout P."/>
            <person name="Nishida H."/>
            <person name="Aasland R."/>
            <person name="Huzurbazar S."/>
            <person name="Westhof E."/>
            <person name="Delsuc F."/>
            <person name="Lehrach H."/>
            <person name="Reinhardt R."/>
            <person name="Weissenbach J."/>
            <person name="Roy S.W."/>
            <person name="Artiguenave F."/>
            <person name="Postlethwait J.H."/>
            <person name="Manak J.R."/>
            <person name="Thompson E.M."/>
            <person name="Jaillon O."/>
            <person name="Du Pasquier L."/>
            <person name="Boudinot P."/>
            <person name="Liberles D.A."/>
            <person name="Volff J.N."/>
            <person name="Philippe H."/>
            <person name="Lenhard B."/>
            <person name="Roest Crollius H."/>
            <person name="Wincker P."/>
            <person name="Chourrout D."/>
        </authorList>
    </citation>
    <scope>NUCLEOTIDE SEQUENCE [LARGE SCALE GENOMIC DNA]</scope>
</reference>
<protein>
    <submittedName>
        <fullName evidence="1">Uncharacterized protein</fullName>
    </submittedName>
</protein>
<dbReference type="Proteomes" id="UP000011014">
    <property type="component" value="Unassembled WGS sequence"/>
</dbReference>
<proteinExistence type="predicted"/>
<gene>
    <name evidence="1" type="ORF">GSOID_T00023600001</name>
</gene>
<name>E4Z1E4_OIKDI</name>
<sequence length="71" mass="7589">ASRKISSSAISSITDLSSSAILLWNRAKAVCQEDKTEFSAQRVSPATGAGRFWSLRKGGSLKSVVIELYGI</sequence>
<evidence type="ECO:0000313" key="1">
    <source>
        <dbReference type="EMBL" id="CBY41522.1"/>
    </source>
</evidence>
<feature type="non-terminal residue" evidence="1">
    <location>
        <position position="1"/>
    </location>
</feature>